<feature type="transmembrane region" description="Helical" evidence="8">
    <location>
        <begin position="200"/>
        <end position="220"/>
    </location>
</feature>
<dbReference type="Gene3D" id="3.30.70.80">
    <property type="entry name" value="Peptidase S8 propeptide/proteinase inhibitor I9"/>
    <property type="match status" value="1"/>
</dbReference>
<dbReference type="InterPro" id="IPR015500">
    <property type="entry name" value="Peptidase_S8_subtilisin-rel"/>
</dbReference>
<feature type="transmembrane region" description="Helical" evidence="8">
    <location>
        <begin position="168"/>
        <end position="188"/>
    </location>
</feature>
<dbReference type="EMBL" id="LR862135">
    <property type="protein sequence ID" value="CAD1840371.1"/>
    <property type="molecule type" value="Genomic_DNA"/>
</dbReference>
<dbReference type="SUPFAM" id="SSF103473">
    <property type="entry name" value="MFS general substrate transporter"/>
    <property type="match status" value="1"/>
</dbReference>
<evidence type="ECO:0000259" key="11">
    <source>
        <dbReference type="Pfam" id="PF17766"/>
    </source>
</evidence>
<gene>
    <name evidence="12" type="ORF">CB5_LOCUS23582</name>
</gene>
<dbReference type="PRINTS" id="PR00723">
    <property type="entry name" value="SUBTILISIN"/>
</dbReference>
<dbReference type="Pfam" id="PF13347">
    <property type="entry name" value="MFS_2"/>
    <property type="match status" value="1"/>
</dbReference>
<evidence type="ECO:0000259" key="10">
    <source>
        <dbReference type="Pfam" id="PF05922"/>
    </source>
</evidence>
<evidence type="ECO:0000256" key="2">
    <source>
        <dbReference type="ARBA" id="ARBA00022670"/>
    </source>
</evidence>
<dbReference type="InterPro" id="IPR045051">
    <property type="entry name" value="SBT"/>
</dbReference>
<evidence type="ECO:0000256" key="4">
    <source>
        <dbReference type="ARBA" id="ARBA00022801"/>
    </source>
</evidence>
<dbReference type="GO" id="GO:0004252">
    <property type="term" value="F:serine-type endopeptidase activity"/>
    <property type="evidence" value="ECO:0007669"/>
    <property type="project" value="UniProtKB-UniRule"/>
</dbReference>
<name>A0A6V7QBK2_ANACO</name>
<evidence type="ECO:0000256" key="5">
    <source>
        <dbReference type="ARBA" id="ARBA00022825"/>
    </source>
</evidence>
<keyword evidence="8" id="KW-0812">Transmembrane</keyword>
<keyword evidence="8" id="KW-0472">Membrane</keyword>
<evidence type="ECO:0000256" key="6">
    <source>
        <dbReference type="PIRSR" id="PIRSR615500-1"/>
    </source>
</evidence>
<evidence type="ECO:0000256" key="8">
    <source>
        <dbReference type="SAM" id="Phobius"/>
    </source>
</evidence>
<dbReference type="GO" id="GO:0006508">
    <property type="term" value="P:proteolysis"/>
    <property type="evidence" value="ECO:0007669"/>
    <property type="project" value="UniProtKB-KW"/>
</dbReference>
<dbReference type="InterPro" id="IPR037045">
    <property type="entry name" value="S8pro/Inhibitor_I9_sf"/>
</dbReference>
<dbReference type="InterPro" id="IPR010259">
    <property type="entry name" value="S8pro/Inhibitor_I9"/>
</dbReference>
<feature type="transmembrane region" description="Helical" evidence="8">
    <location>
        <begin position="342"/>
        <end position="364"/>
    </location>
</feature>
<evidence type="ECO:0000256" key="7">
    <source>
        <dbReference type="PROSITE-ProRule" id="PRU01240"/>
    </source>
</evidence>
<feature type="active site" description="Charge relay system" evidence="6 7">
    <location>
        <position position="673"/>
    </location>
</feature>
<dbReference type="Gene3D" id="2.60.40.2310">
    <property type="match status" value="1"/>
</dbReference>
<dbReference type="Pfam" id="PF00082">
    <property type="entry name" value="Peptidase_S8"/>
    <property type="match status" value="1"/>
</dbReference>
<comment type="similarity">
    <text evidence="1 7">Belongs to the peptidase S8 family.</text>
</comment>
<dbReference type="Pfam" id="PF17766">
    <property type="entry name" value="fn3_6"/>
    <property type="match status" value="1"/>
</dbReference>
<feature type="transmembrane region" description="Helical" evidence="8">
    <location>
        <begin position="249"/>
        <end position="275"/>
    </location>
</feature>
<dbReference type="SUPFAM" id="SSF52743">
    <property type="entry name" value="Subtilisin-like"/>
    <property type="match status" value="1"/>
</dbReference>
<dbReference type="InterPro" id="IPR036852">
    <property type="entry name" value="Peptidase_S8/S53_dom_sf"/>
</dbReference>
<dbReference type="InterPro" id="IPR041469">
    <property type="entry name" value="Subtilisin-like_FN3"/>
</dbReference>
<feature type="domain" description="Inhibitor I9" evidence="10">
    <location>
        <begin position="576"/>
        <end position="641"/>
    </location>
</feature>
<feature type="transmembrane region" description="Helical" evidence="8">
    <location>
        <begin position="316"/>
        <end position="335"/>
    </location>
</feature>
<dbReference type="InterPro" id="IPR000209">
    <property type="entry name" value="Peptidase_S8/S53_dom"/>
</dbReference>
<evidence type="ECO:0000256" key="1">
    <source>
        <dbReference type="ARBA" id="ARBA00011073"/>
    </source>
</evidence>
<keyword evidence="4 7" id="KW-0378">Hydrolase</keyword>
<keyword evidence="5 7" id="KW-0720">Serine protease</keyword>
<sequence length="1249" mass="136109">MVNTTGDESSSEAEHAKPLGRLSILSYGSGHMLNDITSACWFTYLLLFLTDIGLSPRDAAVVMLSGQTADAFTTIFAGELIDRFGHFKLWHAGGSILVAISFSSVFGGCVPCKVLRTDSSVLETVGYSTFAAIFNVGWAVTQVSHMSMVNCITLNPTSRVALASCRNAFTMIANLSLYAIALAVFSAYNTMQSISIVIQYRWIAYLSIFIGCCFVCIFLLGTKEPELKKQIQCKNLSRISWAHWFKKVLYYQVAVVYMLTRLVTNVSQALLVFYVINDLEMNRSSKAVVPAIIYISSFIVSIILQETRWTSWRLKTFFTAGAILWVVCGAGIFVLPSKLHDIMYVLSIIIGVANALMTVTGISMESILVGEDLNGCAFVYGSLSFLDKLSCGLALYALESYQDAAGRTDMKLNNSMEVTHSVTRYGFGVFPAAWHIGQKKAFIWLVSNQPNSTFSQTLFSLEETSYFTISSSKYYEDLLLQSTAVADRWPLRYPPCTTTPTPPSSSSPLLMFSYYYYYYYHHHFHATLSPKHSLIPSPCSPTTPPPPPTLSTPTMYPAPLSSFPNPLVQLHTPLPRQHHHQFHPNTSSATSAATIVPRRILYTYRTLLHGFAAALSPQDALRVSRIPGVIGVYADRVLRLHTTRSPEFLGLDTDYGLWPESEFGEDVVVGLVDTGVWPESCSFDDAGLPPVDRSKLRGFCENGTRFDAGLCNNKLVGARFFTAGIESAFEGFDLELLGEFRSPRDHAGHGTHTSSTAAGSPVSGADLFGFAPGTARGMAPRAKVATYKACWSLGFCFVSDVVAAIDTAVYDGVDVLSLSLGGVNRPYHDDPMAIATFAAVRRGVFVALSAGNGGPAELSVLNTEPWVLTVGAGSIDREFPANLTLGDGQVLVGESLYDELALHADMIPLVYLGYCGILHLVPDVVMGKIVGIIVKPFPLPALNIGYSEAQKLLSYINSTAEPVARLEFQLLTVIGEARAPKVVASFSSRGPNPVVPEILKPDVIGPGSNILAAWPTETPPTDDGDGLDPRRVEFNIISGTSMSCPHLAGIAALLRQANPRWSPAMIRSAIMTTAATLDNRLRPIAACENSSAATPLAIGAGLVRPQAARDPGLVYDAGEEDYVRFLQCALNYSSEELVKFSAAVAVGPERSGRGLRAATRTVTKVSEGAESYAVRIVNPRPDKVAVAVEPQRLEFAGGEWEERSYSVEFGSRVVDPDPDPEERKRREFGYIIWENEVHQVTSPVVFMWE</sequence>
<dbReference type="FunFam" id="1.20.1250.20:FF:000267">
    <property type="entry name" value="AT3g60070/T2O9_50"/>
    <property type="match status" value="1"/>
</dbReference>
<dbReference type="PROSITE" id="PS51892">
    <property type="entry name" value="SUBTILASE"/>
    <property type="match status" value="1"/>
</dbReference>
<dbReference type="AlphaFoldDB" id="A0A6V7QBK2"/>
<dbReference type="CDD" id="cd04852">
    <property type="entry name" value="Peptidases_S8_3"/>
    <property type="match status" value="1"/>
</dbReference>
<dbReference type="FunFam" id="3.40.50.200:FF:000006">
    <property type="entry name" value="Subtilisin-like protease SBT1.5"/>
    <property type="match status" value="1"/>
</dbReference>
<evidence type="ECO:0000259" key="9">
    <source>
        <dbReference type="Pfam" id="PF00082"/>
    </source>
</evidence>
<proteinExistence type="inferred from homology"/>
<feature type="active site" description="Charge relay system" evidence="6 7">
    <location>
        <position position="749"/>
    </location>
</feature>
<evidence type="ECO:0000256" key="3">
    <source>
        <dbReference type="ARBA" id="ARBA00022729"/>
    </source>
</evidence>
<feature type="active site" description="Charge relay system" evidence="6 7">
    <location>
        <position position="1041"/>
    </location>
</feature>
<feature type="transmembrane region" description="Helical" evidence="8">
    <location>
        <begin position="287"/>
        <end position="304"/>
    </location>
</feature>
<feature type="domain" description="Subtilisin-like protease fibronectin type-III" evidence="11">
    <location>
        <begin position="1145"/>
        <end position="1245"/>
    </location>
</feature>
<dbReference type="Gene3D" id="3.40.50.200">
    <property type="entry name" value="Peptidase S8/S53 domain"/>
    <property type="match status" value="2"/>
</dbReference>
<keyword evidence="2 7" id="KW-0645">Protease</keyword>
<dbReference type="CDD" id="cd02120">
    <property type="entry name" value="PA_subtilisin_like"/>
    <property type="match status" value="1"/>
</dbReference>
<dbReference type="Pfam" id="PF05922">
    <property type="entry name" value="Inhibitor_I9"/>
    <property type="match status" value="1"/>
</dbReference>
<protein>
    <submittedName>
        <fullName evidence="12">Uncharacterized protein</fullName>
    </submittedName>
</protein>
<organism evidence="12">
    <name type="scientific">Ananas comosus var. bracteatus</name>
    <name type="common">red pineapple</name>
    <dbReference type="NCBI Taxonomy" id="296719"/>
    <lineage>
        <taxon>Eukaryota</taxon>
        <taxon>Viridiplantae</taxon>
        <taxon>Streptophyta</taxon>
        <taxon>Embryophyta</taxon>
        <taxon>Tracheophyta</taxon>
        <taxon>Spermatophyta</taxon>
        <taxon>Magnoliopsida</taxon>
        <taxon>Liliopsida</taxon>
        <taxon>Poales</taxon>
        <taxon>Bromeliaceae</taxon>
        <taxon>Bromelioideae</taxon>
        <taxon>Ananas</taxon>
    </lineage>
</organism>
<dbReference type="PANTHER" id="PTHR10795">
    <property type="entry name" value="PROPROTEIN CONVERTASE SUBTILISIN/KEXIN"/>
    <property type="match status" value="1"/>
</dbReference>
<dbReference type="InterPro" id="IPR036259">
    <property type="entry name" value="MFS_trans_sf"/>
</dbReference>
<feature type="domain" description="Peptidase S8/S53" evidence="9">
    <location>
        <begin position="664"/>
        <end position="1077"/>
    </location>
</feature>
<dbReference type="Gene3D" id="1.20.1250.20">
    <property type="entry name" value="MFS general substrate transporter like domains"/>
    <property type="match status" value="1"/>
</dbReference>
<keyword evidence="3" id="KW-0732">Signal</keyword>
<reference evidence="12" key="1">
    <citation type="submission" date="2020-07" db="EMBL/GenBank/DDBJ databases">
        <authorList>
            <person name="Lin J."/>
        </authorList>
    </citation>
    <scope>NUCLEOTIDE SEQUENCE</scope>
</reference>
<accession>A0A6V7QBK2</accession>
<evidence type="ECO:0000313" key="12">
    <source>
        <dbReference type="EMBL" id="CAD1840371.1"/>
    </source>
</evidence>
<dbReference type="InterPro" id="IPR034197">
    <property type="entry name" value="Peptidases_S8_3"/>
</dbReference>
<keyword evidence="8" id="KW-1133">Transmembrane helix</keyword>